<dbReference type="InterPro" id="IPR038765">
    <property type="entry name" value="Papain-like_cys_pep_sf"/>
</dbReference>
<gene>
    <name evidence="2" type="ORF">JIN78_06735</name>
</gene>
<dbReference type="PANTHER" id="PTHR33490:SF12">
    <property type="entry name" value="BLL5557 PROTEIN"/>
    <property type="match status" value="1"/>
</dbReference>
<feature type="domain" description="Transglutaminase-like" evidence="1">
    <location>
        <begin position="161"/>
        <end position="221"/>
    </location>
</feature>
<dbReference type="PANTHER" id="PTHR33490">
    <property type="entry name" value="BLR5614 PROTEIN-RELATED"/>
    <property type="match status" value="1"/>
</dbReference>
<dbReference type="SMART" id="SM00460">
    <property type="entry name" value="TGc"/>
    <property type="match status" value="1"/>
</dbReference>
<dbReference type="Proteomes" id="UP000604083">
    <property type="component" value="Unassembled WGS sequence"/>
</dbReference>
<name>A0A934RMX6_9BACT</name>
<evidence type="ECO:0000313" key="2">
    <source>
        <dbReference type="EMBL" id="MBK1833753.1"/>
    </source>
</evidence>
<comment type="caution">
    <text evidence="2">The sequence shown here is derived from an EMBL/GenBank/DDBJ whole genome shotgun (WGS) entry which is preliminary data.</text>
</comment>
<dbReference type="AlphaFoldDB" id="A0A934RMX6"/>
<dbReference type="Pfam" id="PF01841">
    <property type="entry name" value="Transglut_core"/>
    <property type="match status" value="1"/>
</dbReference>
<dbReference type="EMBL" id="JAENIO010000012">
    <property type="protein sequence ID" value="MBK1833753.1"/>
    <property type="molecule type" value="Genomic_DNA"/>
</dbReference>
<dbReference type="Gene3D" id="2.60.40.2250">
    <property type="match status" value="1"/>
</dbReference>
<dbReference type="SUPFAM" id="SSF54001">
    <property type="entry name" value="Cysteine proteinases"/>
    <property type="match status" value="1"/>
</dbReference>
<evidence type="ECO:0000313" key="3">
    <source>
        <dbReference type="Proteomes" id="UP000604083"/>
    </source>
</evidence>
<dbReference type="Gene3D" id="3.10.620.30">
    <property type="match status" value="1"/>
</dbReference>
<reference evidence="2" key="1">
    <citation type="submission" date="2021-01" db="EMBL/GenBank/DDBJ databases">
        <title>Modified the classification status of verrucomicrobia.</title>
        <authorList>
            <person name="Feng X."/>
        </authorList>
    </citation>
    <scope>NUCLEOTIDE SEQUENCE</scope>
    <source>
        <strain evidence="2">KCTC 12986</strain>
    </source>
</reference>
<keyword evidence="3" id="KW-1185">Reference proteome</keyword>
<dbReference type="Pfam" id="PF21295">
    <property type="entry name" value="Bact_transglu_N_2"/>
    <property type="match status" value="1"/>
</dbReference>
<proteinExistence type="predicted"/>
<dbReference type="RefSeq" id="WP_200391188.1">
    <property type="nucleotide sequence ID" value="NZ_JAENIO010000012.1"/>
</dbReference>
<protein>
    <submittedName>
        <fullName evidence="2">Transglutaminase family protein</fullName>
    </submittedName>
</protein>
<accession>A0A934RMX6</accession>
<dbReference type="InterPro" id="IPR048930">
    <property type="entry name" value="Bact_transglu_N_2"/>
</dbReference>
<organism evidence="2 3">
    <name type="scientific">Roseibacillus ishigakijimensis</name>
    <dbReference type="NCBI Taxonomy" id="454146"/>
    <lineage>
        <taxon>Bacteria</taxon>
        <taxon>Pseudomonadati</taxon>
        <taxon>Verrucomicrobiota</taxon>
        <taxon>Verrucomicrobiia</taxon>
        <taxon>Verrucomicrobiales</taxon>
        <taxon>Verrucomicrobiaceae</taxon>
        <taxon>Roseibacillus</taxon>
    </lineage>
</organism>
<dbReference type="InterPro" id="IPR002931">
    <property type="entry name" value="Transglutaminase-like"/>
</dbReference>
<sequence>MKFKVDAELRYEVKQRGTLLLCIHAYESPRQILSEESFLVTEGVRCDFFPLASGQHRYVRIDTQAVVDLAINYSVFVETDPDSLRVIEIGEVPISDLSPEALPFLFPSRYCQSDEIGSLAQELFGHVAGPLGKAKAISDWIFENVSYTVGASDPTTTALDILETRQGVCRDFAHLGIAFCRALSIPARYFSGYAAHMQPPDFHACFEVFVGDRWFLFDPTRLSHPRGMARIATGLDASDTAVATIFGDIQLTRSAVSCVTADGADLPPEDLEGQAIQLKG</sequence>
<evidence type="ECO:0000259" key="1">
    <source>
        <dbReference type="SMART" id="SM00460"/>
    </source>
</evidence>